<dbReference type="PANTHER" id="PTHR30429:SF1">
    <property type="entry name" value="D-METHIONINE-BINDING LIPOPROTEIN METQ-RELATED"/>
    <property type="match status" value="1"/>
</dbReference>
<dbReference type="EMBL" id="JBOK01000005">
    <property type="protein sequence ID" value="EXU80896.1"/>
    <property type="molecule type" value="Genomic_DNA"/>
</dbReference>
<dbReference type="Pfam" id="PF03180">
    <property type="entry name" value="Lipoprotein_9"/>
    <property type="match status" value="1"/>
</dbReference>
<organism evidence="7 8">
    <name type="scientific">Comamonas aquatica DA1877</name>
    <dbReference type="NCBI Taxonomy" id="1457173"/>
    <lineage>
        <taxon>Bacteria</taxon>
        <taxon>Pseudomonadati</taxon>
        <taxon>Pseudomonadota</taxon>
        <taxon>Betaproteobacteria</taxon>
        <taxon>Burkholderiales</taxon>
        <taxon>Comamonadaceae</taxon>
        <taxon>Comamonas</taxon>
    </lineage>
</organism>
<evidence type="ECO:0000313" key="7">
    <source>
        <dbReference type="EMBL" id="EXU80896.1"/>
    </source>
</evidence>
<comment type="caution">
    <text evidence="7">The sequence shown here is derived from an EMBL/GenBank/DDBJ whole genome shotgun (WGS) entry which is preliminary data.</text>
</comment>
<gene>
    <name evidence="7" type="ORF">AX13_14795</name>
</gene>
<dbReference type="RefSeq" id="WP_043381173.1">
    <property type="nucleotide sequence ID" value="NZ_JBOK01000005.1"/>
</dbReference>
<comment type="subcellular location">
    <subcellularLocation>
        <location evidence="1">Membrane</location>
        <topology evidence="1">Lipid-anchor</topology>
    </subcellularLocation>
</comment>
<reference evidence="7 8" key="1">
    <citation type="submission" date="2014-01" db="EMBL/GenBank/DDBJ databases">
        <title>Interspecies Systems Biology Uncovers Metabolites Affecting C. elegans Gene Expression and Life History Traits.</title>
        <authorList>
            <person name="Watson E."/>
            <person name="Macneil L.T."/>
            <person name="Ritter A.D."/>
            <person name="Yilmaz L.S."/>
            <person name="Rosebrock A.P."/>
            <person name="Caudy A.A."/>
            <person name="Walhout A.J."/>
        </authorList>
    </citation>
    <scope>NUCLEOTIDE SEQUENCE [LARGE SCALE GENOMIC DNA]</scope>
    <source>
        <strain evidence="7 8">DA1877</strain>
    </source>
</reference>
<keyword evidence="7" id="KW-0223">Dioxygenase</keyword>
<dbReference type="InterPro" id="IPR004872">
    <property type="entry name" value="Lipoprotein_NlpA"/>
</dbReference>
<keyword evidence="4" id="KW-0564">Palmitate</keyword>
<evidence type="ECO:0000256" key="5">
    <source>
        <dbReference type="ARBA" id="ARBA00023288"/>
    </source>
</evidence>
<evidence type="ECO:0000256" key="1">
    <source>
        <dbReference type="ARBA" id="ARBA00004635"/>
    </source>
</evidence>
<keyword evidence="2" id="KW-0732">Signal</keyword>
<dbReference type="STRING" id="225991.MA05_05995"/>
<dbReference type="SUPFAM" id="SSF53850">
    <property type="entry name" value="Periplasmic binding protein-like II"/>
    <property type="match status" value="1"/>
</dbReference>
<dbReference type="AlphaFoldDB" id="A0A014MGN1"/>
<dbReference type="GO" id="GO:0016020">
    <property type="term" value="C:membrane"/>
    <property type="evidence" value="ECO:0007669"/>
    <property type="project" value="UniProtKB-SubCell"/>
</dbReference>
<dbReference type="PIRSF" id="PIRSF002854">
    <property type="entry name" value="MetQ"/>
    <property type="match status" value="1"/>
</dbReference>
<evidence type="ECO:0000256" key="2">
    <source>
        <dbReference type="ARBA" id="ARBA00022729"/>
    </source>
</evidence>
<dbReference type="Proteomes" id="UP000020766">
    <property type="component" value="Unassembled WGS sequence"/>
</dbReference>
<dbReference type="InterPro" id="IPR006311">
    <property type="entry name" value="TAT_signal"/>
</dbReference>
<keyword evidence="8" id="KW-1185">Reference proteome</keyword>
<proteinExistence type="inferred from homology"/>
<dbReference type="PANTHER" id="PTHR30429">
    <property type="entry name" value="D-METHIONINE-BINDING LIPOPROTEIN METQ"/>
    <property type="match status" value="1"/>
</dbReference>
<keyword evidence="3" id="KW-0472">Membrane</keyword>
<dbReference type="PATRIC" id="fig|1457173.3.peg.1243"/>
<dbReference type="GO" id="GO:0051213">
    <property type="term" value="F:dioxygenase activity"/>
    <property type="evidence" value="ECO:0007669"/>
    <property type="project" value="UniProtKB-KW"/>
</dbReference>
<protein>
    <recommendedName>
        <fullName evidence="6">Lipoprotein</fullName>
    </recommendedName>
</protein>
<accession>A0A014MGN1</accession>
<dbReference type="PROSITE" id="PS51318">
    <property type="entry name" value="TAT"/>
    <property type="match status" value="1"/>
</dbReference>
<evidence type="ECO:0000313" key="8">
    <source>
        <dbReference type="Proteomes" id="UP000020766"/>
    </source>
</evidence>
<dbReference type="CDD" id="cd13598">
    <property type="entry name" value="PBP2_lipoprotein_IlpA_like"/>
    <property type="match status" value="1"/>
</dbReference>
<keyword evidence="5 6" id="KW-0449">Lipoprotein</keyword>
<evidence type="ECO:0000256" key="3">
    <source>
        <dbReference type="ARBA" id="ARBA00023136"/>
    </source>
</evidence>
<comment type="similarity">
    <text evidence="6">Belongs to the nlpA lipoprotein family.</text>
</comment>
<evidence type="ECO:0000256" key="6">
    <source>
        <dbReference type="PIRNR" id="PIRNR002854"/>
    </source>
</evidence>
<sequence>MIHFSRTSRRGALAALLGAGTAAWLQLPSAQAAQRVRVRVGIRGGIGEELWAEVAKAAKAKGLDVQLVVLGGAVSPNEALNNGDLEANAFQHLPFLQDQVRQRGYQIVSAGNTLIAPIAFYSHKHKRLQDLPAKARVGIPNDPSNQTRALVILRDQGLIKLRDGFEPFSGTAGLADITANPRQLQLVEAASNVLARSVPDLDAAAVINTFAYQVGLIATRDGIAVEKREHNPYVNIIAVRSKDQDAPWVKALVVSFQTEAIRRFIETKYEGTLIPAF</sequence>
<name>A0A014MGN1_9BURK</name>
<keyword evidence="7" id="KW-0560">Oxidoreductase</keyword>
<dbReference type="Gene3D" id="3.40.190.10">
    <property type="entry name" value="Periplasmic binding protein-like II"/>
    <property type="match status" value="2"/>
</dbReference>
<evidence type="ECO:0000256" key="4">
    <source>
        <dbReference type="ARBA" id="ARBA00023139"/>
    </source>
</evidence>